<dbReference type="Proteomes" id="UP000244722">
    <property type="component" value="Unassembled WGS sequence"/>
</dbReference>
<name>A0A2T6ZKP3_TUBBO</name>
<evidence type="ECO:0000313" key="5">
    <source>
        <dbReference type="EMBL" id="PUU76052.1"/>
    </source>
</evidence>
<dbReference type="PANTHER" id="PTHR48446:SF1">
    <property type="entry name" value="DNA-DIRECTED RNA POLYMERASE SUBUNIT BETA' N-TERMINAL SECTION"/>
    <property type="match status" value="1"/>
</dbReference>
<dbReference type="GO" id="GO:0003899">
    <property type="term" value="F:DNA-directed RNA polymerase activity"/>
    <property type="evidence" value="ECO:0007669"/>
    <property type="project" value="UniProtKB-EC"/>
</dbReference>
<organism evidence="5 6">
    <name type="scientific">Tuber borchii</name>
    <name type="common">White truffle</name>
    <dbReference type="NCBI Taxonomy" id="42251"/>
    <lineage>
        <taxon>Eukaryota</taxon>
        <taxon>Fungi</taxon>
        <taxon>Dikarya</taxon>
        <taxon>Ascomycota</taxon>
        <taxon>Pezizomycotina</taxon>
        <taxon>Pezizomycetes</taxon>
        <taxon>Pezizales</taxon>
        <taxon>Tuberaceae</taxon>
        <taxon>Tuber</taxon>
    </lineage>
</organism>
<dbReference type="GO" id="GO:0003677">
    <property type="term" value="F:DNA binding"/>
    <property type="evidence" value="ECO:0007669"/>
    <property type="project" value="InterPro"/>
</dbReference>
<reference evidence="5 6" key="1">
    <citation type="submission" date="2017-04" db="EMBL/GenBank/DDBJ databases">
        <title>Draft genome sequence of Tuber borchii Vittad., a whitish edible truffle.</title>
        <authorList>
            <consortium name="DOE Joint Genome Institute"/>
            <person name="Murat C."/>
            <person name="Kuo A."/>
            <person name="Barry K.W."/>
            <person name="Clum A."/>
            <person name="Dockter R.B."/>
            <person name="Fauchery L."/>
            <person name="Iotti M."/>
            <person name="Kohler A."/>
            <person name="Labutti K."/>
            <person name="Lindquist E.A."/>
            <person name="Lipzen A."/>
            <person name="Ohm R.A."/>
            <person name="Wang M."/>
            <person name="Grigoriev I.V."/>
            <person name="Zambonelli A."/>
            <person name="Martin F.M."/>
        </authorList>
    </citation>
    <scope>NUCLEOTIDE SEQUENCE [LARGE SCALE GENOMIC DNA]</scope>
    <source>
        <strain evidence="5 6">Tbo3840</strain>
    </source>
</reference>
<dbReference type="InterPro" id="IPR007081">
    <property type="entry name" value="RNA_pol_Rpb1_5"/>
</dbReference>
<dbReference type="AlphaFoldDB" id="A0A2T6ZKP3"/>
<keyword evidence="3" id="KW-0862">Zinc</keyword>
<dbReference type="Pfam" id="PF04998">
    <property type="entry name" value="RNA_pol_Rpb1_5"/>
    <property type="match status" value="1"/>
</dbReference>
<sequence length="54" mass="5827">TEFLFHAIFGSEGPVDATVKTAENGYMSGHLMKYAEDMSASYDYTVLTSSSGIV</sequence>
<feature type="domain" description="RNA polymerase Rpb1" evidence="4">
    <location>
        <begin position="1"/>
        <end position="50"/>
    </location>
</feature>
<protein>
    <recommendedName>
        <fullName evidence="1">DNA-directed RNA polymerase</fullName>
        <ecNumber evidence="1">2.7.7.6</ecNumber>
    </recommendedName>
</protein>
<dbReference type="PANTHER" id="PTHR48446">
    <property type="entry name" value="DNA-DIRECTED RNA POLYMERASE SUBUNIT BETA' N-TERMINAL SECTION"/>
    <property type="match status" value="1"/>
</dbReference>
<dbReference type="InterPro" id="IPR015700">
    <property type="entry name" value="RPC1"/>
</dbReference>
<keyword evidence="6" id="KW-1185">Reference proteome</keyword>
<dbReference type="STRING" id="42251.A0A2T6ZKP3"/>
<evidence type="ECO:0000259" key="4">
    <source>
        <dbReference type="Pfam" id="PF04998"/>
    </source>
</evidence>
<dbReference type="GO" id="GO:0046872">
    <property type="term" value="F:metal ion binding"/>
    <property type="evidence" value="ECO:0007669"/>
    <property type="project" value="UniProtKB-KW"/>
</dbReference>
<evidence type="ECO:0000256" key="1">
    <source>
        <dbReference type="ARBA" id="ARBA00012418"/>
    </source>
</evidence>
<proteinExistence type="predicted"/>
<accession>A0A2T6ZKP3</accession>
<comment type="caution">
    <text evidence="5">The sequence shown here is derived from an EMBL/GenBank/DDBJ whole genome shotgun (WGS) entry which is preliminary data.</text>
</comment>
<gene>
    <name evidence="5" type="ORF">B9Z19DRAFT_992080</name>
</gene>
<dbReference type="EMBL" id="NESQ01000205">
    <property type="protein sequence ID" value="PUU76052.1"/>
    <property type="molecule type" value="Genomic_DNA"/>
</dbReference>
<dbReference type="GO" id="GO:0006351">
    <property type="term" value="P:DNA-templated transcription"/>
    <property type="evidence" value="ECO:0007669"/>
    <property type="project" value="InterPro"/>
</dbReference>
<dbReference type="SUPFAM" id="SSF64484">
    <property type="entry name" value="beta and beta-prime subunits of DNA dependent RNA-polymerase"/>
    <property type="match status" value="1"/>
</dbReference>
<dbReference type="EC" id="2.7.7.6" evidence="1"/>
<dbReference type="Gene3D" id="6.10.250.2940">
    <property type="match status" value="1"/>
</dbReference>
<evidence type="ECO:0000313" key="6">
    <source>
        <dbReference type="Proteomes" id="UP000244722"/>
    </source>
</evidence>
<keyword evidence="2" id="KW-0479">Metal-binding</keyword>
<dbReference type="OrthoDB" id="3262706at2759"/>
<evidence type="ECO:0000256" key="3">
    <source>
        <dbReference type="ARBA" id="ARBA00022833"/>
    </source>
</evidence>
<feature type="non-terminal residue" evidence="5">
    <location>
        <position position="1"/>
    </location>
</feature>
<evidence type="ECO:0000256" key="2">
    <source>
        <dbReference type="ARBA" id="ARBA00022723"/>
    </source>
</evidence>